<dbReference type="Proteomes" id="UP000636793">
    <property type="component" value="Unassembled WGS sequence"/>
</dbReference>
<evidence type="ECO:0000259" key="1">
    <source>
        <dbReference type="Pfam" id="PF04480"/>
    </source>
</evidence>
<evidence type="ECO:0000313" key="2">
    <source>
        <dbReference type="EMBL" id="GGB43214.1"/>
    </source>
</evidence>
<name>A0A916WZP5_9MICO</name>
<protein>
    <recommendedName>
        <fullName evidence="1">DUF559 domain-containing protein</fullName>
    </recommendedName>
</protein>
<proteinExistence type="predicted"/>
<accession>A0A916WZP5</accession>
<dbReference type="Gene3D" id="3.40.960.10">
    <property type="entry name" value="VSR Endonuclease"/>
    <property type="match status" value="1"/>
</dbReference>
<gene>
    <name evidence="2" type="ORF">GCM10011492_37700</name>
</gene>
<dbReference type="InterPro" id="IPR007569">
    <property type="entry name" value="DUF559"/>
</dbReference>
<reference evidence="2" key="2">
    <citation type="submission" date="2020-09" db="EMBL/GenBank/DDBJ databases">
        <authorList>
            <person name="Sun Q."/>
            <person name="Zhou Y."/>
        </authorList>
    </citation>
    <scope>NUCLEOTIDE SEQUENCE</scope>
    <source>
        <strain evidence="2">CGMCC 1.15085</strain>
    </source>
</reference>
<evidence type="ECO:0000313" key="3">
    <source>
        <dbReference type="Proteomes" id="UP000636793"/>
    </source>
</evidence>
<dbReference type="Pfam" id="PF04480">
    <property type="entry name" value="DUF559"/>
    <property type="match status" value="1"/>
</dbReference>
<feature type="domain" description="DUF559" evidence="1">
    <location>
        <begin position="154"/>
        <end position="199"/>
    </location>
</feature>
<dbReference type="EMBL" id="BMHI01000006">
    <property type="protein sequence ID" value="GGB43214.1"/>
    <property type="molecule type" value="Genomic_DNA"/>
</dbReference>
<reference evidence="2" key="1">
    <citation type="journal article" date="2014" name="Int. J. Syst. Evol. Microbiol.">
        <title>Complete genome sequence of Corynebacterium casei LMG S-19264T (=DSM 44701T), isolated from a smear-ripened cheese.</title>
        <authorList>
            <consortium name="US DOE Joint Genome Institute (JGI-PGF)"/>
            <person name="Walter F."/>
            <person name="Albersmeier A."/>
            <person name="Kalinowski J."/>
            <person name="Ruckert C."/>
        </authorList>
    </citation>
    <scope>NUCLEOTIDE SEQUENCE</scope>
    <source>
        <strain evidence="2">CGMCC 1.15085</strain>
    </source>
</reference>
<keyword evidence="3" id="KW-1185">Reference proteome</keyword>
<sequence length="220" mass="24540">MFSHATAAQLLELPVPSDDRLHVTVPNGVQVRRRGVVVHHGEVDDSRSLGGIPVTSALRTWSDLAALLGVDDLVVLGDAILHHSPSLEAELRRLPAERTGRRGVRAARSAAELIRADVLSPQESLWRLRFHRAGLPEPELNSTVRDSRGSWLGVGDFVWRRPRLVVEYDGDYHFTVEQRRRDQVRRRAMRDGGWPVIELNGADNRNPGPAIRAVAHALDH</sequence>
<dbReference type="InterPro" id="IPR011335">
    <property type="entry name" value="Restrct_endonuc-II-like"/>
</dbReference>
<comment type="caution">
    <text evidence="2">The sequence shown here is derived from an EMBL/GenBank/DDBJ whole genome shotgun (WGS) entry which is preliminary data.</text>
</comment>
<dbReference type="AlphaFoldDB" id="A0A916WZP5"/>
<organism evidence="2 3">
    <name type="scientific">Flexivirga endophytica</name>
    <dbReference type="NCBI Taxonomy" id="1849103"/>
    <lineage>
        <taxon>Bacteria</taxon>
        <taxon>Bacillati</taxon>
        <taxon>Actinomycetota</taxon>
        <taxon>Actinomycetes</taxon>
        <taxon>Micrococcales</taxon>
        <taxon>Dermacoccaceae</taxon>
        <taxon>Flexivirga</taxon>
    </lineage>
</organism>
<dbReference type="SUPFAM" id="SSF52980">
    <property type="entry name" value="Restriction endonuclease-like"/>
    <property type="match status" value="1"/>
</dbReference>